<feature type="transmembrane region" description="Helical" evidence="11">
    <location>
        <begin position="1052"/>
        <end position="1074"/>
    </location>
</feature>
<keyword evidence="5" id="KW-0677">Repeat</keyword>
<dbReference type="Pfam" id="PF00005">
    <property type="entry name" value="ABC_tran"/>
    <property type="match status" value="2"/>
</dbReference>
<feature type="transmembrane region" description="Helical" evidence="11">
    <location>
        <begin position="1171"/>
        <end position="1190"/>
    </location>
</feature>
<dbReference type="InterPro" id="IPR013525">
    <property type="entry name" value="ABC2_TM"/>
</dbReference>
<evidence type="ECO:0000256" key="4">
    <source>
        <dbReference type="ARBA" id="ARBA00022692"/>
    </source>
</evidence>
<comment type="caution">
    <text evidence="13">The sequence shown here is derived from an EMBL/GenBank/DDBJ whole genome shotgun (WGS) entry which is preliminary data.</text>
</comment>
<keyword evidence="14" id="KW-1185">Reference proteome</keyword>
<evidence type="ECO:0000313" key="13">
    <source>
        <dbReference type="EMBL" id="KAK9864294.1"/>
    </source>
</evidence>
<dbReference type="InterPro" id="IPR003439">
    <property type="entry name" value="ABC_transporter-like_ATP-bd"/>
</dbReference>
<feature type="transmembrane region" description="Helical" evidence="11">
    <location>
        <begin position="1892"/>
        <end position="1914"/>
    </location>
</feature>
<dbReference type="SMART" id="SM00382">
    <property type="entry name" value="AAA"/>
    <property type="match status" value="2"/>
</dbReference>
<feature type="compositionally biased region" description="Basic and acidic residues" evidence="10">
    <location>
        <begin position="1360"/>
        <end position="1372"/>
    </location>
</feature>
<feature type="transmembrane region" description="Helical" evidence="11">
    <location>
        <begin position="1197"/>
        <end position="1218"/>
    </location>
</feature>
<dbReference type="PROSITE" id="PS50893">
    <property type="entry name" value="ABC_TRANSPORTER_2"/>
    <property type="match status" value="2"/>
</dbReference>
<dbReference type="GO" id="GO:0016020">
    <property type="term" value="C:membrane"/>
    <property type="evidence" value="ECO:0007669"/>
    <property type="project" value="UniProtKB-SubCell"/>
</dbReference>
<evidence type="ECO:0000256" key="5">
    <source>
        <dbReference type="ARBA" id="ARBA00022737"/>
    </source>
</evidence>
<dbReference type="SUPFAM" id="SSF53474">
    <property type="entry name" value="alpha/beta-Hydrolases"/>
    <property type="match status" value="1"/>
</dbReference>
<keyword evidence="8 11" id="KW-1133">Transmembrane helix</keyword>
<dbReference type="InterPro" id="IPR034003">
    <property type="entry name" value="ABCG_PDR_2"/>
</dbReference>
<dbReference type="InterPro" id="IPR013581">
    <property type="entry name" value="PDR_assoc"/>
</dbReference>
<feature type="compositionally biased region" description="Basic and acidic residues" evidence="10">
    <location>
        <begin position="541"/>
        <end position="550"/>
    </location>
</feature>
<feature type="transmembrane region" description="Helical" evidence="11">
    <location>
        <begin position="1280"/>
        <end position="1307"/>
    </location>
</feature>
<dbReference type="Proteomes" id="UP001485043">
    <property type="component" value="Unassembled WGS sequence"/>
</dbReference>
<dbReference type="InterPro" id="IPR029481">
    <property type="entry name" value="ABC_trans_N"/>
</dbReference>
<feature type="non-terminal residue" evidence="13">
    <location>
        <position position="1992"/>
    </location>
</feature>
<feature type="transmembrane region" description="Helical" evidence="11">
    <location>
        <begin position="1920"/>
        <end position="1940"/>
    </location>
</feature>
<gene>
    <name evidence="13" type="ORF">WJX84_007166</name>
</gene>
<dbReference type="Pfam" id="PF01061">
    <property type="entry name" value="ABC2_membrane"/>
    <property type="match status" value="2"/>
</dbReference>
<evidence type="ECO:0000256" key="8">
    <source>
        <dbReference type="ARBA" id="ARBA00022989"/>
    </source>
</evidence>
<dbReference type="InterPro" id="IPR043926">
    <property type="entry name" value="ABCG_dom"/>
</dbReference>
<feature type="transmembrane region" description="Helical" evidence="11">
    <location>
        <begin position="1126"/>
        <end position="1159"/>
    </location>
</feature>
<keyword evidence="4 11" id="KW-0812">Transmembrane</keyword>
<name>A0AAW1T650_9CHLO</name>
<feature type="compositionally biased region" description="Polar residues" evidence="10">
    <location>
        <begin position="523"/>
        <end position="535"/>
    </location>
</feature>
<sequence>MKHRAQLSHRETGSEAASSSESSPHYSLPYPETSGQTTEATSEFDESAFSETASSSHPRYVAVGLSEDELEVQPSDAQLALCCLYANRYYSKSRWDRAAAKLKMRPTLSVWDQHEDWKCGGRMVTFVSALVTLPNGKQAAAAVFAFRGTKLTKGKTLRADLQLILDSDLDLYITQRALKKVKSHMRRLTTQQPNIHWGFFATGHSLGGFTAIACSVLSSRLLASVAFESPGLTTFYHNLADQVGDDAYWSARITSYLANPNPINMCQRHLGRVMHVRFEAVESRTDTLHIVRCLMGTGVRLLHWALALNLIFALLRLVAGLSTSLRTCAGLAASAGMWRLLQAALGTACAQQLAVQPAHLATTAFWTLRSAAAFVASRVGISATHVLVQHSMWHMVQAFDPETGVPRHCVEMASWPKVKRFSRLLGGHLRRSLVECFVPTQTGEGISIIFNRSALNEARRHILPGYIELSAAVHDPTSHEDDFFAPILRAVKSPFAADDAYPAVVTQCSEADEMQRQDWVPSARSTNISSFSSLNPARPRRSSEMPRGTEPDADEDAELIKAALEGVPEHERTQKALVPRKGQEDDAADDLETGYDVVDLRSMGKTQRRLVVDRAMATSDQDNERFLQKYADRLERIGVTPPKIEVRFHNVVVDAKVHVGSRALPTLTNDIRNMAEDVLSKMRLMKSTQRPITILRNISGAIMPGRMTLLLGLPGAGKTTLLKLLAGRIHKQSSLKISGDVSYNGEHFDSFLAERTAAYVDETDEHIAKLTVQETMDFSAWVQGTELREAFLRHMREKEKAQGIEPDPTLNAFTKGQLVHGRKETLSTEFILRVLGLDVCRDTNVGDGMTRGVSGGQKKRVTCGEMIVGPKTTLFLDEISTGLDSSTTFLIVKCMRNFVHLQQATVMMALLQPQPEVYDLFDEVMLLAQGCVVYHGPREDTLKFFEGQGFALPERKGIPDFLQEVCSKNDQEQYWGRESEPYQFVSASQFAAAFEASAHGQDQKRAAETGFQRPDPYHEDLEPLIRRRYAVSGLEAFKACMWREVIIMKRNAFVYIFRLTQTALLALVAATLLIRPILKHDTPQDGQLFIAVPFAMLVGLMMDNFSEMAITIDSLEVFHKQRASRFYPAWAFALPTSLLRIPYSFIMAGASTCILYYVMGFDPNPGRFFSFWFLFMLIHQFALGLFRIIAALTRTLVLAYAAAWLMFLIILLMGGFILNKDSIHPWWIGAYWTLPMQYLQNGLAVNEFTGARWKKPNPYMPTEPLWTTVLDLYNFRHDRVWVWIAFAVVGGWVILINIMLMLAFTILQPIAKKQTVIEEELDDRHIQQGAQHNRQANALNGHKASGAGMAEKGGSPEGQHSMDEADRAERGAARSVLKADSSPDFNGHERRQAAPTVSRKRALSYRKSVKKGPKDDLSLPFEPLNFTFHHIYYSVDLPGGMDKSKGVQVEGTSSPQLELLKDVGGAFRPGILSCLMGASGAGKTCLLDVLSGRKTTGKIRGEMKVNGFDKDQSAFARVCGYVEQFDIHSPANTVYEALRYSAEMRLIDIDKRQLKEFVDQVIRLAEMDTLKNSLVGLPGASGLSVEQRKRLTIAVELVANPCVIFMDEPTSGLDARAAAIVMRTVRNTVDTGRTVTCTIHQPSIDIFESFDELLLLKRGGRVIFFGETGHDSQDLIKYFEGISGVPKVKEGINPATWMLEISTHAQEQRLGLDFADDFAASKLAGQQEKLIEGLKQPKEGSEPLSFETKYSRNLVSQFRLLMQKALQQYWRMPAYNSMRMAFTCVFGLVFGSIYWRLGEDRASVIGISTLSGALLLSSIFLGTSNASTVQPIIAVERSVFYRERASGYYAIYPFVLAATLVEVPYVLVQSIVYSFIVYFMVYFFISAAKFFWFLLFIFLTLFYFTLWGILSVALSPNTQVSAVLSSGFYTLWFLFAGFIVPRPRIKGWWVWYYYLDPLAYTVYGLLASQLGDDQSDMLQNSMGQTVSVSTFL</sequence>
<dbReference type="Gene3D" id="3.40.50.1820">
    <property type="entry name" value="alpha/beta hydrolase"/>
    <property type="match status" value="1"/>
</dbReference>
<dbReference type="CDD" id="cd03232">
    <property type="entry name" value="ABCG_PDR_domain2"/>
    <property type="match status" value="1"/>
</dbReference>
<dbReference type="Gene3D" id="3.40.50.300">
    <property type="entry name" value="P-loop containing nucleotide triphosphate hydrolases"/>
    <property type="match status" value="2"/>
</dbReference>
<feature type="region of interest" description="Disordered" evidence="10">
    <location>
        <begin position="515"/>
        <end position="553"/>
    </location>
</feature>
<feature type="region of interest" description="Disordered" evidence="10">
    <location>
        <begin position="1344"/>
        <end position="1414"/>
    </location>
</feature>
<dbReference type="FunFam" id="3.40.50.300:FF:000059">
    <property type="entry name" value="ABC transporter G family member 40"/>
    <property type="match status" value="1"/>
</dbReference>
<feature type="compositionally biased region" description="Basic residues" evidence="10">
    <location>
        <begin position="1398"/>
        <end position="1411"/>
    </location>
</feature>
<feature type="transmembrane region" description="Helical" evidence="11">
    <location>
        <begin position="1952"/>
        <end position="1971"/>
    </location>
</feature>
<keyword evidence="9 11" id="KW-0472">Membrane</keyword>
<keyword evidence="3" id="KW-0813">Transport</keyword>
<protein>
    <recommendedName>
        <fullName evidence="12">ABC transporter domain-containing protein</fullName>
    </recommendedName>
</protein>
<keyword evidence="6" id="KW-0547">Nucleotide-binding</keyword>
<feature type="compositionally biased region" description="Low complexity" evidence="10">
    <location>
        <begin position="14"/>
        <end position="23"/>
    </location>
</feature>
<dbReference type="InterPro" id="IPR003593">
    <property type="entry name" value="AAA+_ATPase"/>
</dbReference>
<feature type="domain" description="ABC transporter" evidence="12">
    <location>
        <begin position="679"/>
        <end position="954"/>
    </location>
</feature>
<evidence type="ECO:0000256" key="7">
    <source>
        <dbReference type="ARBA" id="ARBA00022840"/>
    </source>
</evidence>
<comment type="similarity">
    <text evidence="2">Belongs to the ABC transporter superfamily. ABCG family. PDR (TC 3.A.1.205) subfamily.</text>
</comment>
<organism evidence="13 14">
    <name type="scientific">Apatococcus fuscideae</name>
    <dbReference type="NCBI Taxonomy" id="2026836"/>
    <lineage>
        <taxon>Eukaryota</taxon>
        <taxon>Viridiplantae</taxon>
        <taxon>Chlorophyta</taxon>
        <taxon>core chlorophytes</taxon>
        <taxon>Trebouxiophyceae</taxon>
        <taxon>Chlorellales</taxon>
        <taxon>Chlorellaceae</taxon>
        <taxon>Apatococcus</taxon>
    </lineage>
</organism>
<evidence type="ECO:0000313" key="14">
    <source>
        <dbReference type="Proteomes" id="UP001485043"/>
    </source>
</evidence>
<evidence type="ECO:0000256" key="11">
    <source>
        <dbReference type="SAM" id="Phobius"/>
    </source>
</evidence>
<feature type="region of interest" description="Disordered" evidence="10">
    <location>
        <begin position="1"/>
        <end position="53"/>
    </location>
</feature>
<proteinExistence type="inferred from homology"/>
<dbReference type="InterPro" id="IPR027417">
    <property type="entry name" value="P-loop_NTPase"/>
</dbReference>
<evidence type="ECO:0000256" key="2">
    <source>
        <dbReference type="ARBA" id="ARBA00006012"/>
    </source>
</evidence>
<evidence type="ECO:0000256" key="6">
    <source>
        <dbReference type="ARBA" id="ARBA00022741"/>
    </source>
</evidence>
<dbReference type="GO" id="GO:0071944">
    <property type="term" value="C:cell periphery"/>
    <property type="evidence" value="ECO:0007669"/>
    <property type="project" value="UniProtKB-ARBA"/>
</dbReference>
<evidence type="ECO:0000256" key="9">
    <source>
        <dbReference type="ARBA" id="ARBA00023136"/>
    </source>
</evidence>
<evidence type="ECO:0000256" key="3">
    <source>
        <dbReference type="ARBA" id="ARBA00022448"/>
    </source>
</evidence>
<dbReference type="PANTHER" id="PTHR19241">
    <property type="entry name" value="ATP-BINDING CASSETTE TRANSPORTER"/>
    <property type="match status" value="1"/>
</dbReference>
<dbReference type="EMBL" id="JALJOV010000371">
    <property type="protein sequence ID" value="KAK9864294.1"/>
    <property type="molecule type" value="Genomic_DNA"/>
</dbReference>
<accession>A0AAW1T650</accession>
<dbReference type="SUPFAM" id="SSF52540">
    <property type="entry name" value="P-loop containing nucleoside triphosphate hydrolases"/>
    <property type="match status" value="2"/>
</dbReference>
<dbReference type="GO" id="GO:0016887">
    <property type="term" value="F:ATP hydrolysis activity"/>
    <property type="evidence" value="ECO:0007669"/>
    <property type="project" value="InterPro"/>
</dbReference>
<dbReference type="FunFam" id="3.40.50.300:FF:000179">
    <property type="entry name" value="ABC transporter G family member 34"/>
    <property type="match status" value="1"/>
</dbReference>
<feature type="transmembrane region" description="Helical" evidence="11">
    <location>
        <begin position="1803"/>
        <end position="1824"/>
    </location>
</feature>
<evidence type="ECO:0000256" key="10">
    <source>
        <dbReference type="SAM" id="MobiDB-lite"/>
    </source>
</evidence>
<dbReference type="Pfam" id="PF19055">
    <property type="entry name" value="ABC2_membrane_7"/>
    <property type="match status" value="1"/>
</dbReference>
<comment type="subcellular location">
    <subcellularLocation>
        <location evidence="1">Membrane</location>
        <topology evidence="1">Multi-pass membrane protein</topology>
    </subcellularLocation>
</comment>
<dbReference type="GO" id="GO:0005524">
    <property type="term" value="F:ATP binding"/>
    <property type="evidence" value="ECO:0007669"/>
    <property type="project" value="UniProtKB-KW"/>
</dbReference>
<feature type="transmembrane region" description="Helical" evidence="11">
    <location>
        <begin position="1867"/>
        <end position="1885"/>
    </location>
</feature>
<dbReference type="InterPro" id="IPR029058">
    <property type="entry name" value="AB_hydrolase_fold"/>
</dbReference>
<feature type="domain" description="ABC transporter" evidence="12">
    <location>
        <begin position="1444"/>
        <end position="1684"/>
    </location>
</feature>
<evidence type="ECO:0000259" key="12">
    <source>
        <dbReference type="PROSITE" id="PS50893"/>
    </source>
</evidence>
<dbReference type="Pfam" id="PF14510">
    <property type="entry name" value="ABC_trans_N"/>
    <property type="match status" value="1"/>
</dbReference>
<dbReference type="Pfam" id="PF08370">
    <property type="entry name" value="PDR_assoc"/>
    <property type="match status" value="1"/>
</dbReference>
<evidence type="ECO:0000256" key="1">
    <source>
        <dbReference type="ARBA" id="ARBA00004141"/>
    </source>
</evidence>
<feature type="transmembrane region" description="Helical" evidence="11">
    <location>
        <begin position="1780"/>
        <end position="1797"/>
    </location>
</feature>
<dbReference type="GO" id="GO:0140359">
    <property type="term" value="F:ABC-type transporter activity"/>
    <property type="evidence" value="ECO:0007669"/>
    <property type="project" value="InterPro"/>
</dbReference>
<reference evidence="13 14" key="1">
    <citation type="journal article" date="2024" name="Nat. Commun.">
        <title>Phylogenomics reveals the evolutionary origins of lichenization in chlorophyte algae.</title>
        <authorList>
            <person name="Puginier C."/>
            <person name="Libourel C."/>
            <person name="Otte J."/>
            <person name="Skaloud P."/>
            <person name="Haon M."/>
            <person name="Grisel S."/>
            <person name="Petersen M."/>
            <person name="Berrin J.G."/>
            <person name="Delaux P.M."/>
            <person name="Dal Grande F."/>
            <person name="Keller J."/>
        </authorList>
    </citation>
    <scope>NUCLEOTIDE SEQUENCE [LARGE SCALE GENOMIC DNA]</scope>
    <source>
        <strain evidence="13 14">SAG 2523</strain>
    </source>
</reference>
<keyword evidence="7" id="KW-0067">ATP-binding</keyword>